<dbReference type="STRING" id="1612149.SAMN05216324_1242"/>
<evidence type="ECO:0008006" key="4">
    <source>
        <dbReference type="Google" id="ProtNLM"/>
    </source>
</evidence>
<keyword evidence="1" id="KW-0732">Signal</keyword>
<sequence>MKTKFSTLLLILLTPIVFITCSKQFSANNEVDTSYLNEDGTDKFLLEKNKFSNFVVLSSSTGRNNDPVSTVYVFKGVLKNNTKNIYKSATVEGEVILVLENGNELNCSSIDSSFDPVLSSIANSQTKYDWKPNEIWSIDELKSCTIPIEYFNYPVKQVFTQYYIDTKDQINNASEKILVSQRDVTDRWLKAKEKIKRGGSDCTDYSFDISKYVESK</sequence>
<accession>A0A1K2IWM9</accession>
<feature type="chain" id="PRO_5012205160" description="Lipoprotein" evidence="1">
    <location>
        <begin position="28"/>
        <end position="216"/>
    </location>
</feature>
<organism evidence="2 3">
    <name type="scientific">Chryseobacterium limigenitum</name>
    <dbReference type="NCBI Taxonomy" id="1612149"/>
    <lineage>
        <taxon>Bacteria</taxon>
        <taxon>Pseudomonadati</taxon>
        <taxon>Bacteroidota</taxon>
        <taxon>Flavobacteriia</taxon>
        <taxon>Flavobacteriales</taxon>
        <taxon>Weeksellaceae</taxon>
        <taxon>Chryseobacterium group</taxon>
        <taxon>Chryseobacterium</taxon>
    </lineage>
</organism>
<evidence type="ECO:0000313" key="2">
    <source>
        <dbReference type="EMBL" id="SFZ96682.1"/>
    </source>
</evidence>
<reference evidence="3" key="1">
    <citation type="submission" date="2016-10" db="EMBL/GenBank/DDBJ databases">
        <authorList>
            <person name="Varghese N."/>
            <person name="Submissions S."/>
        </authorList>
    </citation>
    <scope>NUCLEOTIDE SEQUENCE [LARGE SCALE GENOMIC DNA]</scope>
    <source>
        <strain evidence="3">SUR2</strain>
    </source>
</reference>
<proteinExistence type="predicted"/>
<evidence type="ECO:0000313" key="3">
    <source>
        <dbReference type="Proteomes" id="UP000182034"/>
    </source>
</evidence>
<dbReference type="Proteomes" id="UP000182034">
    <property type="component" value="Unassembled WGS sequence"/>
</dbReference>
<dbReference type="OrthoDB" id="1248944at2"/>
<dbReference type="RefSeq" id="WP_072412575.1">
    <property type="nucleotide sequence ID" value="NZ_FPKW01000024.1"/>
</dbReference>
<dbReference type="AlphaFoldDB" id="A0A1K2IWM9"/>
<keyword evidence="3" id="KW-1185">Reference proteome</keyword>
<dbReference type="EMBL" id="FPKW01000024">
    <property type="protein sequence ID" value="SFZ96682.1"/>
    <property type="molecule type" value="Genomic_DNA"/>
</dbReference>
<evidence type="ECO:0000256" key="1">
    <source>
        <dbReference type="SAM" id="SignalP"/>
    </source>
</evidence>
<name>A0A1K2IWM9_9FLAO</name>
<protein>
    <recommendedName>
        <fullName evidence="4">Lipoprotein</fullName>
    </recommendedName>
</protein>
<gene>
    <name evidence="2" type="ORF">SAMN05216324_1242</name>
</gene>
<feature type="signal peptide" evidence="1">
    <location>
        <begin position="1"/>
        <end position="27"/>
    </location>
</feature>